<keyword evidence="2" id="KW-1185">Reference proteome</keyword>
<dbReference type="EMBL" id="JAMZNK010000078">
    <property type="protein sequence ID" value="MDA6072716.1"/>
    <property type="molecule type" value="Genomic_DNA"/>
</dbReference>
<dbReference type="PROSITE" id="PS51257">
    <property type="entry name" value="PROKAR_LIPOPROTEIN"/>
    <property type="match status" value="1"/>
</dbReference>
<dbReference type="RefSeq" id="WP_271338673.1">
    <property type="nucleotide sequence ID" value="NZ_JAMZNK010000078.1"/>
</dbReference>
<accession>A0ABT4WJT6</accession>
<protein>
    <recommendedName>
        <fullName evidence="3">Lipoprotein</fullName>
    </recommendedName>
</protein>
<name>A0ABT4WJT6_9FLAO</name>
<reference evidence="1 2" key="1">
    <citation type="journal article" date="2023" name="Chemosphere">
        <title>Whole genome analysis of Flavobacterium aziz-sancarii sp. nov., isolated from Ardley Island (Antarctica), revealed a rich resistome and bioremediation potential.</title>
        <authorList>
            <person name="Otur C."/>
            <person name="Okay S."/>
            <person name="Kurt-Kizildogan A."/>
        </authorList>
    </citation>
    <scope>NUCLEOTIDE SEQUENCE [LARGE SCALE GENOMIC DNA]</scope>
    <source>
        <strain evidence="1 2">AC</strain>
    </source>
</reference>
<evidence type="ECO:0000313" key="2">
    <source>
        <dbReference type="Proteomes" id="UP001212170"/>
    </source>
</evidence>
<evidence type="ECO:0000313" key="1">
    <source>
        <dbReference type="EMBL" id="MDA6072716.1"/>
    </source>
</evidence>
<evidence type="ECO:0008006" key="3">
    <source>
        <dbReference type="Google" id="ProtNLM"/>
    </source>
</evidence>
<comment type="caution">
    <text evidence="1">The sequence shown here is derived from an EMBL/GenBank/DDBJ whole genome shotgun (WGS) entry which is preliminary data.</text>
</comment>
<gene>
    <name evidence="1" type="ORF">NJT12_24135</name>
</gene>
<proteinExistence type="predicted"/>
<organism evidence="1 2">
    <name type="scientific">Flavobacterium azizsancarii</name>
    <dbReference type="NCBI Taxonomy" id="2961580"/>
    <lineage>
        <taxon>Bacteria</taxon>
        <taxon>Pseudomonadati</taxon>
        <taxon>Bacteroidota</taxon>
        <taxon>Flavobacteriia</taxon>
        <taxon>Flavobacteriales</taxon>
        <taxon>Flavobacteriaceae</taxon>
        <taxon>Flavobacterium</taxon>
    </lineage>
</organism>
<sequence>MKIIASLSIVLLLFSCNKKDTINHYLPKPVTQKELIDNGFYKYSSIDTIRSGNEYEDNIDNTIKSIIKYNMYSNVKPEKNDKKQLRPTQLWHFFHEDSIKEKINLDYLKNKLNDRIITYLFRNDTLMYKHIIVFSLDKSRKEIANFTSMAEIIKYYDSHKISIKPLQIKNKKTGKLYSNRFMLDNYETQFYVGNSFDIKKNSYSIFINYKERNYHDVLENLYGNYFYCY</sequence>
<dbReference type="Proteomes" id="UP001212170">
    <property type="component" value="Unassembled WGS sequence"/>
</dbReference>